<evidence type="ECO:0000313" key="2">
    <source>
        <dbReference type="Proteomes" id="UP000887565"/>
    </source>
</evidence>
<dbReference type="AlphaFoldDB" id="A0A915L551"/>
<protein>
    <submittedName>
        <fullName evidence="3">Uncharacterized protein</fullName>
    </submittedName>
</protein>
<keyword evidence="2" id="KW-1185">Reference proteome</keyword>
<feature type="compositionally biased region" description="Basic and acidic residues" evidence="1">
    <location>
        <begin position="60"/>
        <end position="84"/>
    </location>
</feature>
<reference evidence="3" key="1">
    <citation type="submission" date="2022-11" db="UniProtKB">
        <authorList>
            <consortium name="WormBaseParasite"/>
        </authorList>
    </citation>
    <scope>IDENTIFICATION</scope>
</reference>
<accession>A0A915L551</accession>
<evidence type="ECO:0000313" key="3">
    <source>
        <dbReference type="WBParaSite" id="nRc.2.0.1.t45637-RA"/>
    </source>
</evidence>
<sequence length="84" mass="10104">MTSSSSKSIRQILETFRRNNESENASNFDWSKSQIPTIDEKLTMSEEEMEKIRQKRKAKDLKTEKLKQKKQERQILEKENEEKQ</sequence>
<dbReference type="Proteomes" id="UP000887565">
    <property type="component" value="Unplaced"/>
</dbReference>
<evidence type="ECO:0000256" key="1">
    <source>
        <dbReference type="SAM" id="MobiDB-lite"/>
    </source>
</evidence>
<dbReference type="WBParaSite" id="nRc.2.0.1.t45637-RA">
    <property type="protein sequence ID" value="nRc.2.0.1.t45637-RA"/>
    <property type="gene ID" value="nRc.2.0.1.g45637"/>
</dbReference>
<name>A0A915L551_ROMCU</name>
<feature type="region of interest" description="Disordered" evidence="1">
    <location>
        <begin position="41"/>
        <end position="84"/>
    </location>
</feature>
<organism evidence="2 3">
    <name type="scientific">Romanomermis culicivorax</name>
    <name type="common">Nematode worm</name>
    <dbReference type="NCBI Taxonomy" id="13658"/>
    <lineage>
        <taxon>Eukaryota</taxon>
        <taxon>Metazoa</taxon>
        <taxon>Ecdysozoa</taxon>
        <taxon>Nematoda</taxon>
        <taxon>Enoplea</taxon>
        <taxon>Dorylaimia</taxon>
        <taxon>Mermithida</taxon>
        <taxon>Mermithoidea</taxon>
        <taxon>Mermithidae</taxon>
        <taxon>Romanomermis</taxon>
    </lineage>
</organism>
<proteinExistence type="predicted"/>